<evidence type="ECO:0000313" key="1">
    <source>
        <dbReference type="EMBL" id="SVE56335.1"/>
    </source>
</evidence>
<accession>A0A383EJ95</accession>
<dbReference type="AlphaFoldDB" id="A0A383EJ95"/>
<protein>
    <submittedName>
        <fullName evidence="1">Uncharacterized protein</fullName>
    </submittedName>
</protein>
<feature type="non-terminal residue" evidence="1">
    <location>
        <position position="128"/>
    </location>
</feature>
<name>A0A383EJ95_9ZZZZ</name>
<organism evidence="1">
    <name type="scientific">marine metagenome</name>
    <dbReference type="NCBI Taxonomy" id="408172"/>
    <lineage>
        <taxon>unclassified sequences</taxon>
        <taxon>metagenomes</taxon>
        <taxon>ecological metagenomes</taxon>
    </lineage>
</organism>
<dbReference type="EMBL" id="UINC01226029">
    <property type="protein sequence ID" value="SVE56335.1"/>
    <property type="molecule type" value="Genomic_DNA"/>
</dbReference>
<reference evidence="1" key="1">
    <citation type="submission" date="2018-05" db="EMBL/GenBank/DDBJ databases">
        <authorList>
            <person name="Lanie J.A."/>
            <person name="Ng W.-L."/>
            <person name="Kazmierczak K.M."/>
            <person name="Andrzejewski T.M."/>
            <person name="Davidsen T.M."/>
            <person name="Wayne K.J."/>
            <person name="Tettelin H."/>
            <person name="Glass J.I."/>
            <person name="Rusch D."/>
            <person name="Podicherti R."/>
            <person name="Tsui H.-C.T."/>
            <person name="Winkler M.E."/>
        </authorList>
    </citation>
    <scope>NUCLEOTIDE SEQUENCE</scope>
</reference>
<sequence>MKKGLYILLIPFFSLSVISCSSDDVSKTTDDTTTVCSSSSTNYTAPIGGPSCTAAVKLPTISGCSGVDLTAASSIDTQSSGIISTLNGLGSSTVFRIEDEQYIDLKDEGCLQLGKDGGDFALSMWLKA</sequence>
<proteinExistence type="predicted"/>
<dbReference type="PROSITE" id="PS51257">
    <property type="entry name" value="PROKAR_LIPOPROTEIN"/>
    <property type="match status" value="1"/>
</dbReference>
<gene>
    <name evidence="1" type="ORF">METZ01_LOCUS509189</name>
</gene>